<evidence type="ECO:0000313" key="2">
    <source>
        <dbReference type="EMBL" id="MDT0593307.1"/>
    </source>
</evidence>
<keyword evidence="1" id="KW-1133">Transmembrane helix</keyword>
<feature type="transmembrane region" description="Helical" evidence="1">
    <location>
        <begin position="21"/>
        <end position="43"/>
    </location>
</feature>
<keyword evidence="3" id="KW-1185">Reference proteome</keyword>
<feature type="transmembrane region" description="Helical" evidence="1">
    <location>
        <begin position="49"/>
        <end position="70"/>
    </location>
</feature>
<accession>A0ABU2ZL12</accession>
<organism evidence="2 3">
    <name type="scientific">Glaciecola petra</name>
    <dbReference type="NCBI Taxonomy" id="3075602"/>
    <lineage>
        <taxon>Bacteria</taxon>
        <taxon>Pseudomonadati</taxon>
        <taxon>Pseudomonadota</taxon>
        <taxon>Gammaproteobacteria</taxon>
        <taxon>Alteromonadales</taxon>
        <taxon>Alteromonadaceae</taxon>
        <taxon>Glaciecola</taxon>
    </lineage>
</organism>
<feature type="transmembrane region" description="Helical" evidence="1">
    <location>
        <begin position="206"/>
        <end position="222"/>
    </location>
</feature>
<reference evidence="2 3" key="1">
    <citation type="submission" date="2023-09" db="EMBL/GenBank/DDBJ databases">
        <authorList>
            <person name="Rey-Velasco X."/>
        </authorList>
    </citation>
    <scope>NUCLEOTIDE SEQUENCE [LARGE SCALE GENOMIC DNA]</scope>
    <source>
        <strain evidence="2 3">P117</strain>
    </source>
</reference>
<feature type="transmembrane region" description="Helical" evidence="1">
    <location>
        <begin position="182"/>
        <end position="200"/>
    </location>
</feature>
<protein>
    <submittedName>
        <fullName evidence="2">DUF1211 domain-containing protein</fullName>
    </submittedName>
</protein>
<dbReference type="RefSeq" id="WP_311366829.1">
    <property type="nucleotide sequence ID" value="NZ_JAVRHX010000001.1"/>
</dbReference>
<feature type="transmembrane region" description="Helical" evidence="1">
    <location>
        <begin position="90"/>
        <end position="110"/>
    </location>
</feature>
<comment type="caution">
    <text evidence="2">The sequence shown here is derived from an EMBL/GenBank/DDBJ whole genome shotgun (WGS) entry which is preliminary data.</text>
</comment>
<dbReference type="Proteomes" id="UP001253545">
    <property type="component" value="Unassembled WGS sequence"/>
</dbReference>
<gene>
    <name evidence="2" type="ORF">RM552_00445</name>
</gene>
<evidence type="ECO:0000313" key="3">
    <source>
        <dbReference type="Proteomes" id="UP001253545"/>
    </source>
</evidence>
<evidence type="ECO:0000256" key="1">
    <source>
        <dbReference type="SAM" id="Phobius"/>
    </source>
</evidence>
<dbReference type="EMBL" id="JAVRHX010000001">
    <property type="protein sequence ID" value="MDT0593307.1"/>
    <property type="molecule type" value="Genomic_DNA"/>
</dbReference>
<name>A0ABU2ZL12_9ALTE</name>
<keyword evidence="1" id="KW-0472">Membrane</keyword>
<feature type="transmembrane region" description="Helical" evidence="1">
    <location>
        <begin position="130"/>
        <end position="156"/>
    </location>
</feature>
<proteinExistence type="predicted"/>
<keyword evidence="1" id="KW-0812">Transmembrane</keyword>
<sequence length="247" mass="28960">MPKPIDPKYQLVMRGEAMSRVETFVAAAFAFAVTMIMISIGNIPTNMDAFLISVKNIPSFLASCAVILWIWHSHAHWSRWFGLEDGRTIFFSGTLISIVLIYIYPLRLMMQGLFYNISGHYLPFELEITAYWHLRFLFIFYALGFILLCANFYFLYRYARSKSEKLALSEYELFEVSIKERYWLATMGVNVIVLTTSVLLPDKWMVLSPNLYVLFFPTYIYLNRRYYASAIKRGYALRKERSKGQVR</sequence>